<proteinExistence type="predicted"/>
<keyword evidence="2" id="KW-1133">Transmembrane helix</keyword>
<evidence type="ECO:0000256" key="1">
    <source>
        <dbReference type="SAM" id="MobiDB-lite"/>
    </source>
</evidence>
<organism evidence="3 4">
    <name type="scientific">Trichonephila clavipes</name>
    <name type="common">Golden silk orbweaver</name>
    <name type="synonym">Nephila clavipes</name>
    <dbReference type="NCBI Taxonomy" id="2585209"/>
    <lineage>
        <taxon>Eukaryota</taxon>
        <taxon>Metazoa</taxon>
        <taxon>Ecdysozoa</taxon>
        <taxon>Arthropoda</taxon>
        <taxon>Chelicerata</taxon>
        <taxon>Arachnida</taxon>
        <taxon>Araneae</taxon>
        <taxon>Araneomorphae</taxon>
        <taxon>Entelegynae</taxon>
        <taxon>Araneoidea</taxon>
        <taxon>Nephilidae</taxon>
        <taxon>Trichonephila</taxon>
    </lineage>
</organism>
<comment type="caution">
    <text evidence="3">The sequence shown here is derived from an EMBL/GenBank/DDBJ whole genome shotgun (WGS) entry which is preliminary data.</text>
</comment>
<protein>
    <submittedName>
        <fullName evidence="3">Uncharacterized protein</fullName>
    </submittedName>
</protein>
<dbReference type="EMBL" id="BMAU01021304">
    <property type="protein sequence ID" value="GFY11214.1"/>
    <property type="molecule type" value="Genomic_DNA"/>
</dbReference>
<feature type="region of interest" description="Disordered" evidence="1">
    <location>
        <begin position="1"/>
        <end position="22"/>
    </location>
</feature>
<dbReference type="Proteomes" id="UP000887159">
    <property type="component" value="Unassembled WGS sequence"/>
</dbReference>
<evidence type="ECO:0000313" key="3">
    <source>
        <dbReference type="EMBL" id="GFY11214.1"/>
    </source>
</evidence>
<sequence>MTEQLEKLSMDDGTKREPGLISTEPDKLIDTKLSFHMNHALICGIIMAAFIFYAMVVNSIFQSALSNDMLA</sequence>
<gene>
    <name evidence="3" type="ORF">TNCV_4472001</name>
</gene>
<reference evidence="3" key="1">
    <citation type="submission" date="2020-08" db="EMBL/GenBank/DDBJ databases">
        <title>Multicomponent nature underlies the extraordinary mechanical properties of spider dragline silk.</title>
        <authorList>
            <person name="Kono N."/>
            <person name="Nakamura H."/>
            <person name="Mori M."/>
            <person name="Yoshida Y."/>
            <person name="Ohtoshi R."/>
            <person name="Malay A.D."/>
            <person name="Moran D.A.P."/>
            <person name="Tomita M."/>
            <person name="Numata K."/>
            <person name="Arakawa K."/>
        </authorList>
    </citation>
    <scope>NUCLEOTIDE SEQUENCE</scope>
</reference>
<accession>A0A8X6VKZ6</accession>
<feature type="transmembrane region" description="Helical" evidence="2">
    <location>
        <begin position="40"/>
        <end position="61"/>
    </location>
</feature>
<name>A0A8X6VKZ6_TRICX</name>
<evidence type="ECO:0000256" key="2">
    <source>
        <dbReference type="SAM" id="Phobius"/>
    </source>
</evidence>
<keyword evidence="2" id="KW-0812">Transmembrane</keyword>
<evidence type="ECO:0000313" key="4">
    <source>
        <dbReference type="Proteomes" id="UP000887159"/>
    </source>
</evidence>
<keyword evidence="4" id="KW-1185">Reference proteome</keyword>
<keyword evidence="2" id="KW-0472">Membrane</keyword>
<dbReference type="AlphaFoldDB" id="A0A8X6VKZ6"/>